<sequence length="251" mass="27572">MVSVEATETSVAPDTGVSAGLVGRLSEYALVTSTLDHLSRVYASGKDSSRLVQMGASTVEYSMRLVTETFEPQLKTIDGYAGRQLERLENAYVPTAEMRRKMEGTLQGLNNAETYIDFLLGRLRNAVAGAQEGVSERLETWSESVQAREVQAMARVQHLREVVAKEVVQTLRNVVDLVNNNGYVLPLPGQQALKTFLLSLPGRFTEEGELGQNSRIVLLANEAVVVIKSLANVLTRYILWAGKQSTDDPDN</sequence>
<dbReference type="Proteomes" id="UP000240830">
    <property type="component" value="Unassembled WGS sequence"/>
</dbReference>
<dbReference type="InterPro" id="IPR013927">
    <property type="entry name" value="TF_Opi1_Ccg-8"/>
</dbReference>
<comment type="caution">
    <text evidence="1">The sequence shown here is derived from an EMBL/GenBank/DDBJ whole genome shotgun (WGS) entry which is preliminary data.</text>
</comment>
<keyword evidence="2" id="KW-1185">Reference proteome</keyword>
<dbReference type="AlphaFoldDB" id="A0A2H9THT0"/>
<name>A0A2H9THT0_9FUNG</name>
<gene>
    <name evidence="1" type="ORF">PSACC_02894</name>
</gene>
<dbReference type="GO" id="GO:0008654">
    <property type="term" value="P:phospholipid biosynthetic process"/>
    <property type="evidence" value="ECO:0007669"/>
    <property type="project" value="TreeGrafter"/>
</dbReference>
<dbReference type="GO" id="GO:0030968">
    <property type="term" value="P:endoplasmic reticulum unfolded protein response"/>
    <property type="evidence" value="ECO:0007669"/>
    <property type="project" value="TreeGrafter"/>
</dbReference>
<evidence type="ECO:0000313" key="1">
    <source>
        <dbReference type="EMBL" id="PJF17269.1"/>
    </source>
</evidence>
<dbReference type="GO" id="GO:0005634">
    <property type="term" value="C:nucleus"/>
    <property type="evidence" value="ECO:0007669"/>
    <property type="project" value="TreeGrafter"/>
</dbReference>
<organism evidence="1 2">
    <name type="scientific">Paramicrosporidium saccamoebae</name>
    <dbReference type="NCBI Taxonomy" id="1246581"/>
    <lineage>
        <taxon>Eukaryota</taxon>
        <taxon>Fungi</taxon>
        <taxon>Fungi incertae sedis</taxon>
        <taxon>Cryptomycota</taxon>
        <taxon>Cryptomycota incertae sedis</taxon>
        <taxon>Paramicrosporidium</taxon>
    </lineage>
</organism>
<protein>
    <submittedName>
        <fullName evidence="1">Uncharacterized protein</fullName>
    </submittedName>
</protein>
<dbReference type="PANTHER" id="PTHR38406:SF1">
    <property type="entry name" value="TRANSCRIPTIONAL REPRESSOR OPI1"/>
    <property type="match status" value="1"/>
</dbReference>
<reference evidence="1 2" key="1">
    <citation type="submission" date="2016-10" db="EMBL/GenBank/DDBJ databases">
        <title>The genome of Paramicrosporidium saccamoebae is the missing link in understanding Cryptomycota and Microsporidia evolution.</title>
        <authorList>
            <person name="Quandt C.A."/>
            <person name="Beaudet D."/>
            <person name="Corsaro D."/>
            <person name="Michel R."/>
            <person name="Corradi N."/>
            <person name="James T."/>
        </authorList>
    </citation>
    <scope>NUCLEOTIDE SEQUENCE [LARGE SCALE GENOMIC DNA]</scope>
    <source>
        <strain evidence="1 2">KSL3</strain>
    </source>
</reference>
<proteinExistence type="predicted"/>
<dbReference type="OrthoDB" id="2441642at2759"/>
<dbReference type="EMBL" id="MTSL01000179">
    <property type="protein sequence ID" value="PJF17269.1"/>
    <property type="molecule type" value="Genomic_DNA"/>
</dbReference>
<dbReference type="GO" id="GO:0005783">
    <property type="term" value="C:endoplasmic reticulum"/>
    <property type="evidence" value="ECO:0007669"/>
    <property type="project" value="TreeGrafter"/>
</dbReference>
<dbReference type="GO" id="GO:0006357">
    <property type="term" value="P:regulation of transcription by RNA polymerase II"/>
    <property type="evidence" value="ECO:0007669"/>
    <property type="project" value="TreeGrafter"/>
</dbReference>
<accession>A0A2H9THT0</accession>
<dbReference type="Pfam" id="PF08618">
    <property type="entry name" value="Opi1"/>
    <property type="match status" value="1"/>
</dbReference>
<dbReference type="GO" id="GO:0003714">
    <property type="term" value="F:transcription corepressor activity"/>
    <property type="evidence" value="ECO:0007669"/>
    <property type="project" value="InterPro"/>
</dbReference>
<dbReference type="PANTHER" id="PTHR38406">
    <property type="entry name" value="TRANSCRIPTIONAL REPRESSOR OPI1"/>
    <property type="match status" value="1"/>
</dbReference>
<evidence type="ECO:0000313" key="2">
    <source>
        <dbReference type="Proteomes" id="UP000240830"/>
    </source>
</evidence>